<dbReference type="AlphaFoldDB" id="A0AAW2F5G6"/>
<evidence type="ECO:0000259" key="3">
    <source>
        <dbReference type="Pfam" id="PF23757"/>
    </source>
</evidence>
<organism evidence="4 5">
    <name type="scientific">Cardiocondyla obscurior</name>
    <dbReference type="NCBI Taxonomy" id="286306"/>
    <lineage>
        <taxon>Eukaryota</taxon>
        <taxon>Metazoa</taxon>
        <taxon>Ecdysozoa</taxon>
        <taxon>Arthropoda</taxon>
        <taxon>Hexapoda</taxon>
        <taxon>Insecta</taxon>
        <taxon>Pterygota</taxon>
        <taxon>Neoptera</taxon>
        <taxon>Endopterygota</taxon>
        <taxon>Hymenoptera</taxon>
        <taxon>Apocrita</taxon>
        <taxon>Aculeata</taxon>
        <taxon>Formicoidea</taxon>
        <taxon>Formicidae</taxon>
        <taxon>Myrmicinae</taxon>
        <taxon>Cardiocondyla</taxon>
    </lineage>
</organism>
<keyword evidence="5" id="KW-1185">Reference proteome</keyword>
<feature type="domain" description="HPS5-like beta-propeller" evidence="2">
    <location>
        <begin position="37"/>
        <end position="242"/>
    </location>
</feature>
<feature type="compositionally biased region" description="Basic and acidic residues" evidence="1">
    <location>
        <begin position="514"/>
        <end position="529"/>
    </location>
</feature>
<dbReference type="InterPro" id="IPR015943">
    <property type="entry name" value="WD40/YVTN_repeat-like_dom_sf"/>
</dbReference>
<evidence type="ECO:0008006" key="6">
    <source>
        <dbReference type="Google" id="ProtNLM"/>
    </source>
</evidence>
<feature type="region of interest" description="Disordered" evidence="1">
    <location>
        <begin position="492"/>
        <end position="530"/>
    </location>
</feature>
<dbReference type="Pfam" id="PF23756">
    <property type="entry name" value="Beta-prop_HPS5"/>
    <property type="match status" value="1"/>
</dbReference>
<protein>
    <recommendedName>
        <fullName evidence="6">Hermansky-Pudlak syndrome 5 protein homolog</fullName>
    </recommendedName>
</protein>
<comment type="caution">
    <text evidence="4">The sequence shown here is derived from an EMBL/GenBank/DDBJ whole genome shotgun (WGS) entry which is preliminary data.</text>
</comment>
<dbReference type="InterPro" id="IPR056499">
    <property type="entry name" value="Beta-prop_HPS5-like"/>
</dbReference>
<feature type="domain" description="HPS5 TPR" evidence="3">
    <location>
        <begin position="626"/>
        <end position="779"/>
    </location>
</feature>
<dbReference type="InterPro" id="IPR056446">
    <property type="entry name" value="TPR_HPS5_insects"/>
</dbReference>
<evidence type="ECO:0000313" key="4">
    <source>
        <dbReference type="EMBL" id="KAL0111159.1"/>
    </source>
</evidence>
<accession>A0AAW2F5G6</accession>
<dbReference type="Pfam" id="PF23757">
    <property type="entry name" value="TPR_HPS5_insect"/>
    <property type="match status" value="1"/>
</dbReference>
<sequence length="952" mass="108007">MCMRGSRDSELGSLPLSPPQTGPWTMYPATPDLPYVLSECEEINSILYKPINSTQRIKYTCFHASLSYIVIGSTSGSAYLFSREPCSFLQIIPLSEGVVSHVVISPDEKTLALATTRGTVCLVSLKSTPQLISVSTEHMYEKITCICWNNNSTEIFVGDAIGKVSVMVLSIFTVNGMFQTPACTLMNLDSSIVQLSFLSPLLLVSTLARCYVCHTVLEQYKQIGNKPRNGEFGACFYRRENATLSAQKEERNVNNVRSAFNLIADNDSNILGENHSRIFCARPGSRLWEVSSDGTVVKTHQFKEALAIPPVTIFQSNSTFESSQKEETVREWPPQSVNFSHLFVLHKYLFSYTSSGLYIIDPANTSMLLWSNVYTNISMTAIVDDRIYLMTCDNEFHCLALTLLDNLILRLYSREQYSECLNACFLYKSQLLKAIGTKEIIEFFEVEDLPRDEKTLLRPLITLLQANGDNKPAKLDSGIVVVHSETDRFTDRKTNGCEMMSSSQSPEISSDDSSEMRVESRKDRKEDFTKGNILRAASENILNSDYSREALDTKDDDYQKEDFQENVTHRVQSDLRSIYDLTNSIRPDMSEKEIEEVILETDKRMKTVKDSYRDSPGLQNFVYEVTRAAELHYYNTFLENASTELIDSTGNDYVVRHFARAFIEINASTYARCSCGYPCPMDKTVEPKFLTVGESLIKKYANDLPKECSNICDKIPYMWRMYLPIRIERCKALDDVLRQCFQTRDNVVLSFLLPALNEQQWSCVAMCLNEIKDGTCLFCAMPLTNKSDYGVLIDWSGIATEIMRSKGPDEAMMFLIKLESMVPDIHLDRSIFQSIILTKMLHRQGLKKSIDFNKTNHLSSEFGTICSPQIREQLAKALEKDLRRPIDKNVFGTGAYHWGMRHRIKSLTCPGCTLSLQTPILLGDSGIAIFRCGHAYHVNCMIERKLTRCNLH</sequence>
<proteinExistence type="predicted"/>
<dbReference type="Proteomes" id="UP001430953">
    <property type="component" value="Unassembled WGS sequence"/>
</dbReference>
<dbReference type="GO" id="GO:0005737">
    <property type="term" value="C:cytoplasm"/>
    <property type="evidence" value="ECO:0007669"/>
    <property type="project" value="TreeGrafter"/>
</dbReference>
<dbReference type="PANTHER" id="PTHR23287">
    <property type="entry name" value="RUBY-EYE2-LIKE PROTEIN"/>
    <property type="match status" value="1"/>
</dbReference>
<name>A0AAW2F5G6_9HYME</name>
<feature type="compositionally biased region" description="Low complexity" evidence="1">
    <location>
        <begin position="498"/>
        <end position="508"/>
    </location>
</feature>
<reference evidence="4 5" key="1">
    <citation type="submission" date="2023-03" db="EMBL/GenBank/DDBJ databases">
        <title>High recombination rates correlate with genetic variation in Cardiocondyla obscurior ants.</title>
        <authorList>
            <person name="Errbii M."/>
        </authorList>
    </citation>
    <scope>NUCLEOTIDE SEQUENCE [LARGE SCALE GENOMIC DNA]</scope>
    <source>
        <strain evidence="4">Alpha-2009</strain>
        <tissue evidence="4">Whole body</tissue>
    </source>
</reference>
<dbReference type="PANTHER" id="PTHR23287:SF18">
    <property type="entry name" value="BLOC-2 COMPLEX MEMBER HPS5"/>
    <property type="match status" value="1"/>
</dbReference>
<evidence type="ECO:0000259" key="2">
    <source>
        <dbReference type="Pfam" id="PF23756"/>
    </source>
</evidence>
<dbReference type="InterPro" id="IPR036322">
    <property type="entry name" value="WD40_repeat_dom_sf"/>
</dbReference>
<dbReference type="SUPFAM" id="SSF50978">
    <property type="entry name" value="WD40 repeat-like"/>
    <property type="match status" value="1"/>
</dbReference>
<dbReference type="Gene3D" id="2.130.10.10">
    <property type="entry name" value="YVTN repeat-like/Quinoprotein amine dehydrogenase"/>
    <property type="match status" value="1"/>
</dbReference>
<evidence type="ECO:0000256" key="1">
    <source>
        <dbReference type="SAM" id="MobiDB-lite"/>
    </source>
</evidence>
<dbReference type="EMBL" id="JADYXP020000013">
    <property type="protein sequence ID" value="KAL0111159.1"/>
    <property type="molecule type" value="Genomic_DNA"/>
</dbReference>
<gene>
    <name evidence="4" type="ORF">PUN28_012816</name>
</gene>
<dbReference type="GO" id="GO:0048066">
    <property type="term" value="P:developmental pigmentation"/>
    <property type="evidence" value="ECO:0007669"/>
    <property type="project" value="TreeGrafter"/>
</dbReference>
<evidence type="ECO:0000313" key="5">
    <source>
        <dbReference type="Proteomes" id="UP001430953"/>
    </source>
</evidence>